<dbReference type="InterPro" id="IPR001645">
    <property type="entry name" value="Folylpolyglutamate_synth"/>
</dbReference>
<evidence type="ECO:0000256" key="7">
    <source>
        <dbReference type="ARBA" id="ARBA00022842"/>
    </source>
</evidence>
<dbReference type="PANTHER" id="PTHR11136:SF0">
    <property type="entry name" value="DIHYDROFOLATE SYNTHETASE-RELATED"/>
    <property type="match status" value="1"/>
</dbReference>
<gene>
    <name evidence="12" type="primary">folC</name>
    <name evidence="12" type="ORF">HMPREF9248_0940</name>
</gene>
<dbReference type="SUPFAM" id="SSF53244">
    <property type="entry name" value="MurD-like peptide ligases, peptide-binding domain"/>
    <property type="match status" value="1"/>
</dbReference>
<evidence type="ECO:0000256" key="3">
    <source>
        <dbReference type="ARBA" id="ARBA00022598"/>
    </source>
</evidence>
<organism evidence="12 13">
    <name type="scientific">Fannyhessea vaginae PB189-T1-4</name>
    <dbReference type="NCBI Taxonomy" id="866774"/>
    <lineage>
        <taxon>Bacteria</taxon>
        <taxon>Bacillati</taxon>
        <taxon>Actinomycetota</taxon>
        <taxon>Coriobacteriia</taxon>
        <taxon>Coriobacteriales</taxon>
        <taxon>Atopobiaceae</taxon>
        <taxon>Fannyhessea</taxon>
    </lineage>
</organism>
<dbReference type="NCBIfam" id="TIGR01499">
    <property type="entry name" value="folC"/>
    <property type="match status" value="1"/>
</dbReference>
<dbReference type="Proteomes" id="UP000004431">
    <property type="component" value="Unassembled WGS sequence"/>
</dbReference>
<dbReference type="RefSeq" id="WP_006303995.1">
    <property type="nucleotide sequence ID" value="NZ_AEDQ01000017.1"/>
</dbReference>
<evidence type="ECO:0000259" key="10">
    <source>
        <dbReference type="Pfam" id="PF02875"/>
    </source>
</evidence>
<keyword evidence="5" id="KW-0547">Nucleotide-binding</keyword>
<dbReference type="Pfam" id="PF02875">
    <property type="entry name" value="Mur_ligase_C"/>
    <property type="match status" value="1"/>
</dbReference>
<dbReference type="Pfam" id="PF08245">
    <property type="entry name" value="Mur_ligase_M"/>
    <property type="match status" value="1"/>
</dbReference>
<dbReference type="InterPro" id="IPR036565">
    <property type="entry name" value="Mur-like_cat_sf"/>
</dbReference>
<evidence type="ECO:0000256" key="2">
    <source>
        <dbReference type="ARBA" id="ARBA00013025"/>
    </source>
</evidence>
<dbReference type="InterPro" id="IPR036615">
    <property type="entry name" value="Mur_ligase_C_dom_sf"/>
</dbReference>
<keyword evidence="6" id="KW-0067">ATP-binding</keyword>
<evidence type="ECO:0000259" key="11">
    <source>
        <dbReference type="Pfam" id="PF08245"/>
    </source>
</evidence>
<name>A0ABN0B0L1_9ACTN</name>
<dbReference type="Gene3D" id="3.40.1190.10">
    <property type="entry name" value="Mur-like, catalytic domain"/>
    <property type="match status" value="1"/>
</dbReference>
<evidence type="ECO:0000313" key="13">
    <source>
        <dbReference type="Proteomes" id="UP000004431"/>
    </source>
</evidence>
<feature type="domain" description="Mur ligase central" evidence="11">
    <location>
        <begin position="54"/>
        <end position="211"/>
    </location>
</feature>
<evidence type="ECO:0000256" key="9">
    <source>
        <dbReference type="ARBA" id="ARBA00047493"/>
    </source>
</evidence>
<sequence>MYTIPFSVDVCSYKQTINELRSALRFGIDPKLESVEEMLDVLDRPDAQFTSVQIAGTNGKTSTARYTAALLGACGLRCGLYTSPGLVAYTDRVEIAGVCVSQEEFALGIAAAQEAGARVNAARKKAGKEPYSITEFDLITAGACVMFARAHCDCVVFECGMGGRWDATSAIQSITTVGITGIGLDHMRILGDTKEAIAAEKAAIIKPGRRCVLGVGTHESASVCEVISNQCATANVEPVVVYEQLNATDVMGAQSPADLHEPALSTCAYMGPHSMSTYTIQHVPHSFSEALSLDIHTPISTYTQVKAYKPVYQAANIAMAYALAEQFLTHALPYAPAAQQVLQCRTPGRFDMLCTQPLLLIDACHNPQSVDVFLSSLQHINPACLHDVVLLCAVFADKDVDGIVRRLASRFPRIACTQTANPRALPADELARRVAAYAGYVPTAYPTVLAAYRALHEQPFVACGTITLAGELSRLVAARANN</sequence>
<comment type="similarity">
    <text evidence="1">Belongs to the folylpolyglutamate synthase family.</text>
</comment>
<keyword evidence="7" id="KW-0460">Magnesium</keyword>
<comment type="catalytic activity">
    <reaction evidence="9">
        <text>(6S)-5,6,7,8-tetrahydrofolyl-(gamma-L-Glu)(n) + L-glutamate + ATP = (6S)-5,6,7,8-tetrahydrofolyl-(gamma-L-Glu)(n+1) + ADP + phosphate + H(+)</text>
        <dbReference type="Rhea" id="RHEA:10580"/>
        <dbReference type="Rhea" id="RHEA-COMP:14738"/>
        <dbReference type="Rhea" id="RHEA-COMP:14740"/>
        <dbReference type="ChEBI" id="CHEBI:15378"/>
        <dbReference type="ChEBI" id="CHEBI:29985"/>
        <dbReference type="ChEBI" id="CHEBI:30616"/>
        <dbReference type="ChEBI" id="CHEBI:43474"/>
        <dbReference type="ChEBI" id="CHEBI:141005"/>
        <dbReference type="ChEBI" id="CHEBI:456216"/>
        <dbReference type="EC" id="6.3.2.17"/>
    </reaction>
</comment>
<comment type="caution">
    <text evidence="12">The sequence shown here is derived from an EMBL/GenBank/DDBJ whole genome shotgun (WGS) entry which is preliminary data.</text>
</comment>
<keyword evidence="3" id="KW-0436">Ligase</keyword>
<dbReference type="PANTHER" id="PTHR11136">
    <property type="entry name" value="FOLYLPOLYGLUTAMATE SYNTHASE-RELATED"/>
    <property type="match status" value="1"/>
</dbReference>
<dbReference type="SUPFAM" id="SSF53623">
    <property type="entry name" value="MurD-like peptide ligases, catalytic domain"/>
    <property type="match status" value="1"/>
</dbReference>
<dbReference type="InterPro" id="IPR013221">
    <property type="entry name" value="Mur_ligase_cen"/>
</dbReference>
<evidence type="ECO:0000256" key="5">
    <source>
        <dbReference type="ARBA" id="ARBA00022741"/>
    </source>
</evidence>
<reference evidence="12 13" key="1">
    <citation type="submission" date="2010-08" db="EMBL/GenBank/DDBJ databases">
        <authorList>
            <person name="Durkin A.S."/>
            <person name="Madupu R."/>
            <person name="Torralba M."/>
            <person name="Gillis M."/>
            <person name="Methe B."/>
            <person name="Sutton G."/>
            <person name="Nelson K.E."/>
        </authorList>
    </citation>
    <scope>NUCLEOTIDE SEQUENCE [LARGE SCALE GENOMIC DNA]</scope>
    <source>
        <strain evidence="12 13">PB189-T1-4</strain>
    </source>
</reference>
<dbReference type="InterPro" id="IPR004101">
    <property type="entry name" value="Mur_ligase_C"/>
</dbReference>
<keyword evidence="13" id="KW-1185">Reference proteome</keyword>
<evidence type="ECO:0000256" key="8">
    <source>
        <dbReference type="ARBA" id="ARBA00030592"/>
    </source>
</evidence>
<evidence type="ECO:0000313" key="12">
    <source>
        <dbReference type="EMBL" id="EFL44284.1"/>
    </source>
</evidence>
<protein>
    <recommendedName>
        <fullName evidence="2">tetrahydrofolate synthase</fullName>
        <ecNumber evidence="2">6.3.2.17</ecNumber>
    </recommendedName>
    <alternativeName>
        <fullName evidence="8">Tetrahydrofolylpolyglutamate synthase</fullName>
    </alternativeName>
</protein>
<evidence type="ECO:0000256" key="1">
    <source>
        <dbReference type="ARBA" id="ARBA00008276"/>
    </source>
</evidence>
<evidence type="ECO:0000256" key="6">
    <source>
        <dbReference type="ARBA" id="ARBA00022840"/>
    </source>
</evidence>
<feature type="domain" description="Mur ligase C-terminal" evidence="10">
    <location>
        <begin position="348"/>
        <end position="453"/>
    </location>
</feature>
<proteinExistence type="inferred from homology"/>
<evidence type="ECO:0000256" key="4">
    <source>
        <dbReference type="ARBA" id="ARBA00022723"/>
    </source>
</evidence>
<keyword evidence="4" id="KW-0479">Metal-binding</keyword>
<accession>A0ABN0B0L1</accession>
<dbReference type="EC" id="6.3.2.17" evidence="2"/>
<dbReference type="Gene3D" id="3.90.190.20">
    <property type="entry name" value="Mur ligase, C-terminal domain"/>
    <property type="match status" value="1"/>
</dbReference>
<dbReference type="EMBL" id="AEDQ01000017">
    <property type="protein sequence ID" value="EFL44284.1"/>
    <property type="molecule type" value="Genomic_DNA"/>
</dbReference>